<dbReference type="Pfam" id="PF00271">
    <property type="entry name" value="Helicase_C"/>
    <property type="match status" value="1"/>
</dbReference>
<reference evidence="7" key="1">
    <citation type="submission" date="2017-12" db="EMBL/GenBank/DDBJ databases">
        <title>FDA dAtabase for Regulatory Grade micrObial Sequences (FDA-ARGOS): Supporting development and validation of Infectious Disease Dx tests.</title>
        <authorList>
            <person name="Hoffmann M."/>
            <person name="Allard M."/>
            <person name="Evans P."/>
            <person name="Brown E."/>
            <person name="Tallon L."/>
            <person name="Sadzewicz L."/>
            <person name="Sengamalay N."/>
            <person name="Ott S."/>
            <person name="Godinez A."/>
            <person name="Nagaraj S."/>
            <person name="Vavikolanu K."/>
            <person name="Aluvathingal J."/>
            <person name="Nadendla S."/>
            <person name="Sichtig H."/>
        </authorList>
    </citation>
    <scope>NUCLEOTIDE SEQUENCE [LARGE SCALE GENOMIC DNA]</scope>
    <source>
        <strain evidence="7">FDAARGOS_249</strain>
    </source>
</reference>
<evidence type="ECO:0000313" key="6">
    <source>
        <dbReference type="EMBL" id="PNL92401.1"/>
    </source>
</evidence>
<comment type="caution">
    <text evidence="6">The sequence shown here is derived from an EMBL/GenBank/DDBJ whole genome shotgun (WGS) entry which is preliminary data.</text>
</comment>
<evidence type="ECO:0000259" key="5">
    <source>
        <dbReference type="PROSITE" id="PS51194"/>
    </source>
</evidence>
<dbReference type="EMBL" id="NBTM02000001">
    <property type="protein sequence ID" value="PNL92401.1"/>
    <property type="molecule type" value="Genomic_DNA"/>
</dbReference>
<dbReference type="PANTHER" id="PTHR10799">
    <property type="entry name" value="SNF2/RAD54 HELICASE FAMILY"/>
    <property type="match status" value="1"/>
</dbReference>
<dbReference type="InterPro" id="IPR027417">
    <property type="entry name" value="P-loop_NTPase"/>
</dbReference>
<name>A0A2J9PQQ9_9LACT</name>
<dbReference type="Pfam" id="PF00176">
    <property type="entry name" value="SNF2-rel_dom"/>
    <property type="match status" value="1"/>
</dbReference>
<proteinExistence type="predicted"/>
<dbReference type="GO" id="GO:0008270">
    <property type="term" value="F:zinc ion binding"/>
    <property type="evidence" value="ECO:0007669"/>
    <property type="project" value="UniProtKB-KW"/>
</dbReference>
<gene>
    <name evidence="6" type="ORF">A6J77_009205</name>
</gene>
<keyword evidence="1" id="KW-0378">Hydrolase</keyword>
<dbReference type="InterPro" id="IPR013663">
    <property type="entry name" value="Helicase_SWF/SNF/SWI_bac"/>
</dbReference>
<sequence length="1066" mass="123400">MKWSIPSKIIEQGRALVKENRVLKVVPDEENTVWRAEVLDDDTYTVILDGTAKEEDVCQCQVFQKKGYCEHTVAVELFLREMGMTRVHQFNEELKRYPEVDDEAELQVNEVLEGYLSHRQVTSPVKRLPRTSRVKVTLEIQFDEVRPYIISYEDMAYLRIRVGVNNLYYVTDMDNFFQAVVQDTLYILPNRDREEIWLSPSTLGQDTYDLLVELANAYSLRNKWLLLVMNTPENKKNTQRFYLMSEELNRLKDLYLADNRISIRFKLDGNAIKPTFSNDKALVFSLKKDNDLYQLTWDQSVNWLAQYGLLIQDETLYETTQDSNFYDDLRFLQGFFAENDYQITLPEEEMTYFISLFGRTLMAYSEIDQLDQFFDLYQEDLQVHVTLDVEEADLYVTPEYQYGQFLVSDEAENQVLPDDDTILVRDFSSEISVENTLKALGFVSEKGAFVQRFDNLTDVMTNIENFGHLFIDQWDIKYGKFLRNVYDNKVNATVKMTPSDGSRFLSVDFELSDVEPVEVDRILNAIMENEAYIRLRDGRIIDVQNTMDDEQKRMLQQISAANNEWQNGDVVPIFQTLRFQTLVDGNEVFEEFYDDIVRAKDKDYTPSASLKATLSDYQETSVKWFRGLAKYQLGGLLADEMGLGKTVQTISFVLDYIENNPHEKSLVLAPASVLYNWAHEFKRFTPSLNVAVVDGTIDEREAIRRDDTIDVWLTSYQSYRNDQEAYQKVNLDILVLDEAQAIKNDNTILYRSVKKQVAAMRIGLSGTPMENNLNEFWALMQIIVPGLLPNKHEFQKLSVGEIARIASPFVLRRTKNDVALQLPTKTVTDRFSMLDPEQKNIYLAYLKKIQDQLNNDSSDAGQMHMELLAGITRLRQICCHPRLVKNDYTGQSGKFEYFKIMLKRAIESGRKVLVFSQFTSMLDVMAEYLAEEGIDYYMMTGQTNKKVRQEQVDEFNTGDKSVFLISLRAGGVGINLTGADTIFLYDLWWNPAVEEQAIGRAHRIGQKKDVEVVRFITEGTIEQRIAELQEEKRYLFEQLFDGGDQAGSQNLSLDDLKFILGVSQAL</sequence>
<dbReference type="InterPro" id="IPR001650">
    <property type="entry name" value="Helicase_C-like"/>
</dbReference>
<keyword evidence="6" id="KW-0547">Nucleotide-binding</keyword>
<dbReference type="InterPro" id="IPR049730">
    <property type="entry name" value="SNF2/RAD54-like_C"/>
</dbReference>
<feature type="domain" description="SWIM-type" evidence="3">
    <location>
        <begin position="44"/>
        <end position="80"/>
    </location>
</feature>
<dbReference type="PROSITE" id="PS51192">
    <property type="entry name" value="HELICASE_ATP_BIND_1"/>
    <property type="match status" value="1"/>
</dbReference>
<keyword evidence="6" id="KW-0067">ATP-binding</keyword>
<dbReference type="Pfam" id="PF08455">
    <property type="entry name" value="SNF2_assoc"/>
    <property type="match status" value="1"/>
</dbReference>
<dbReference type="Gene3D" id="3.40.50.10810">
    <property type="entry name" value="Tandem AAA-ATPase domain"/>
    <property type="match status" value="1"/>
</dbReference>
<evidence type="ECO:0000313" key="7">
    <source>
        <dbReference type="Proteomes" id="UP000192813"/>
    </source>
</evidence>
<evidence type="ECO:0000259" key="4">
    <source>
        <dbReference type="PROSITE" id="PS51192"/>
    </source>
</evidence>
<dbReference type="InterPro" id="IPR000330">
    <property type="entry name" value="SNF2_N"/>
</dbReference>
<dbReference type="Pfam" id="PF04434">
    <property type="entry name" value="SWIM"/>
    <property type="match status" value="1"/>
</dbReference>
<dbReference type="SUPFAM" id="SSF52540">
    <property type="entry name" value="P-loop containing nucleoside triphosphate hydrolases"/>
    <property type="match status" value="2"/>
</dbReference>
<feature type="domain" description="Helicase C-terminal" evidence="5">
    <location>
        <begin position="901"/>
        <end position="1059"/>
    </location>
</feature>
<evidence type="ECO:0000259" key="3">
    <source>
        <dbReference type="PROSITE" id="PS50966"/>
    </source>
</evidence>
<dbReference type="RefSeq" id="WP_083070207.1">
    <property type="nucleotide sequence ID" value="NZ_NBTM02000001.1"/>
</dbReference>
<dbReference type="GO" id="GO:0016787">
    <property type="term" value="F:hydrolase activity"/>
    <property type="evidence" value="ECO:0007669"/>
    <property type="project" value="UniProtKB-KW"/>
</dbReference>
<dbReference type="SMART" id="SM00490">
    <property type="entry name" value="HELICc"/>
    <property type="match status" value="1"/>
</dbReference>
<evidence type="ECO:0000256" key="1">
    <source>
        <dbReference type="ARBA" id="ARBA00022801"/>
    </source>
</evidence>
<dbReference type="InterPro" id="IPR007527">
    <property type="entry name" value="Znf_SWIM"/>
</dbReference>
<dbReference type="CDD" id="cd18793">
    <property type="entry name" value="SF2_C_SNF"/>
    <property type="match status" value="1"/>
</dbReference>
<accession>A0A2J9PQQ9</accession>
<keyword evidence="2" id="KW-0479">Metal-binding</keyword>
<keyword evidence="6" id="KW-0347">Helicase</keyword>
<dbReference type="SMART" id="SM00487">
    <property type="entry name" value="DEXDc"/>
    <property type="match status" value="1"/>
</dbReference>
<dbReference type="Gene3D" id="3.40.50.300">
    <property type="entry name" value="P-loop containing nucleotide triphosphate hydrolases"/>
    <property type="match status" value="1"/>
</dbReference>
<protein>
    <submittedName>
        <fullName evidence="6">Snf2 family helicase</fullName>
    </submittedName>
</protein>
<dbReference type="PROSITE" id="PS50966">
    <property type="entry name" value="ZF_SWIM"/>
    <property type="match status" value="1"/>
</dbReference>
<organism evidence="6 7">
    <name type="scientific">Aerococcus viridans</name>
    <dbReference type="NCBI Taxonomy" id="1377"/>
    <lineage>
        <taxon>Bacteria</taxon>
        <taxon>Bacillati</taxon>
        <taxon>Bacillota</taxon>
        <taxon>Bacilli</taxon>
        <taxon>Lactobacillales</taxon>
        <taxon>Aerococcaceae</taxon>
        <taxon>Aerococcus</taxon>
    </lineage>
</organism>
<keyword evidence="2" id="KW-0863">Zinc-finger</keyword>
<feature type="domain" description="Helicase ATP-binding" evidence="4">
    <location>
        <begin position="626"/>
        <end position="786"/>
    </location>
</feature>
<keyword evidence="2" id="KW-0862">Zinc</keyword>
<dbReference type="Proteomes" id="UP000192813">
    <property type="component" value="Unassembled WGS sequence"/>
</dbReference>
<dbReference type="InterPro" id="IPR014001">
    <property type="entry name" value="Helicase_ATP-bd"/>
</dbReference>
<dbReference type="GO" id="GO:0004386">
    <property type="term" value="F:helicase activity"/>
    <property type="evidence" value="ECO:0007669"/>
    <property type="project" value="UniProtKB-KW"/>
</dbReference>
<dbReference type="InterPro" id="IPR038718">
    <property type="entry name" value="SNF2-like_sf"/>
</dbReference>
<dbReference type="AlphaFoldDB" id="A0A2J9PQQ9"/>
<dbReference type="PROSITE" id="PS51194">
    <property type="entry name" value="HELICASE_CTER"/>
    <property type="match status" value="1"/>
</dbReference>
<evidence type="ECO:0000256" key="2">
    <source>
        <dbReference type="PROSITE-ProRule" id="PRU00325"/>
    </source>
</evidence>
<dbReference type="GO" id="GO:0005524">
    <property type="term" value="F:ATP binding"/>
    <property type="evidence" value="ECO:0007669"/>
    <property type="project" value="InterPro"/>
</dbReference>